<dbReference type="GO" id="GO:0005524">
    <property type="term" value="F:ATP binding"/>
    <property type="evidence" value="ECO:0007669"/>
    <property type="project" value="UniProtKB-KW"/>
</dbReference>
<dbReference type="Gene3D" id="3.40.50.300">
    <property type="entry name" value="P-loop containing nucleotide triphosphate hydrolases"/>
    <property type="match status" value="1"/>
</dbReference>
<accession>A0A2U8U5W3</accession>
<evidence type="ECO:0000256" key="4">
    <source>
        <dbReference type="ARBA" id="ARBA00022840"/>
    </source>
</evidence>
<name>A0A2U8U5W3_9POXV</name>
<protein>
    <submittedName>
        <fullName evidence="6">DNA-dependent NTPase</fullName>
    </submittedName>
</protein>
<organism evidence="6">
    <name type="scientific">Baiomys poxvirus</name>
    <dbReference type="NCBI Taxonomy" id="2203081"/>
    <lineage>
        <taxon>Viruses</taxon>
        <taxon>Varidnaviria</taxon>
        <taxon>Bamfordvirae</taxon>
        <taxon>Nucleocytoviricota</taxon>
        <taxon>Pokkesviricetes</taxon>
        <taxon>Chitovirales</taxon>
        <taxon>Poxviridae</taxon>
    </lineage>
</organism>
<evidence type="ECO:0000313" key="6">
    <source>
        <dbReference type="EMBL" id="AWM97832.1"/>
    </source>
</evidence>
<dbReference type="Pfam" id="PF03288">
    <property type="entry name" value="Pox_D5"/>
    <property type="match status" value="1"/>
</dbReference>
<dbReference type="PANTHER" id="PTHR35372:SF2">
    <property type="entry name" value="SF3 HELICASE DOMAIN-CONTAINING PROTEIN"/>
    <property type="match status" value="1"/>
</dbReference>
<dbReference type="EMBL" id="MG367484">
    <property type="protein sequence ID" value="AWM97832.1"/>
    <property type="molecule type" value="Genomic_DNA"/>
</dbReference>
<sequence>MASLISGNDIIFVLKCIGVPSSCREREDPKFVGIFKCAELKDYIDDNPECTLFETLRDEEMYSVVRVFFDVDMNAIMDDIDFVQSLEYFIVYVSNFVAEYASKECGIDKQRVIKCMRSNFSMTRSDSKNVSFHLIFPDVYTTLDTLIAMKRPLLELIRTTDNPLIKSIDTAVFRRKTTLRVVGTRKSPSNKSVHVMQPPHNNISDYLFTYVDLHENSVYFNQSNKLSGDTSLTLWEPKFISFKDAIKKVSKLIVNEIINIDDINEDNFTTVPLVIDYVAPCALCKKKSHKHPHYLSLGQEAIRLYKGGNPHSCKVKIIMLEGNRLFAIAQRILEQNVIKLTDRGDYIVWIRNSWRFSNYDDQQITKLILDMRDHLSPEYAMDILCPRKRKVVENNLKDMLLDSVETDNHIDKLPFTNGVFDLNNDVFYSGNEAKEFTCTLSTNYSLSMDRLFDSPEMGELERIIDDIQPRTSENMINRELYEATLSSCLCGTTKPCIIFFYGETATGKSTTKKLLKSAIGNLFIETGQTILTDIMDKGPNPFVANMHLKRAVFCSELPDFSCNGAKKIRSDNIKKLTEPCIVGRPCFSNKINNKNHATIIIDTNYKPVFDKVDNALMRRVALVKFRTHFSQPAGKQAAEKNAAYDKVKILDESLDMKIQKNHYRYAFLRLLIKWYQKYHTKNLSIYPTPEAIPEFIFQLKINSLIIPSSTTHVQLLDELTKVGYVMINDMLVLPPELFKIRLCNHFNVRVHGQDIEQFIIRNKKFVNVSDEYIEYVFIEDIQSK</sequence>
<keyword evidence="1" id="KW-0547">Nucleotide-binding</keyword>
<keyword evidence="3" id="KW-0347">Helicase</keyword>
<reference evidence="6" key="1">
    <citation type="journal article" date="2018" name="Emerg. Infect. Dis.">
        <title>Novel Poxvirus in Proliferative Lesions of Wild Rodents in East Central Texas, USA.</title>
        <authorList>
            <person name="Hodo C.L."/>
            <person name="Mauldin M.R."/>
            <person name="Light J.E."/>
            <person name="Wilkins K."/>
            <person name="Tang S."/>
            <person name="Nakazawa Y."/>
            <person name="Emerson G.L."/>
            <person name="Ritter J.M."/>
            <person name="Mansell J.L."/>
            <person name="Hamer S.A."/>
        </authorList>
    </citation>
    <scope>NUCLEOTIDE SEQUENCE</scope>
    <source>
        <strain evidence="6">T14-N038</strain>
    </source>
</reference>
<dbReference type="InterPro" id="IPR014015">
    <property type="entry name" value="Helicase_SF3_DNA-vir"/>
</dbReference>
<keyword evidence="2" id="KW-0378">Hydrolase</keyword>
<dbReference type="SUPFAM" id="SSF52540">
    <property type="entry name" value="P-loop containing nucleoside triphosphate hydrolases"/>
    <property type="match status" value="1"/>
</dbReference>
<evidence type="ECO:0000259" key="5">
    <source>
        <dbReference type="PROSITE" id="PS51206"/>
    </source>
</evidence>
<dbReference type="PANTHER" id="PTHR35372">
    <property type="entry name" value="ATP BINDING PROTEIN-RELATED"/>
    <property type="match status" value="1"/>
</dbReference>
<dbReference type="InterPro" id="IPR051620">
    <property type="entry name" value="ORF904-like_C"/>
</dbReference>
<dbReference type="PROSITE" id="PS51206">
    <property type="entry name" value="SF3_HELICASE_1"/>
    <property type="match status" value="1"/>
</dbReference>
<dbReference type="InterPro" id="IPR027417">
    <property type="entry name" value="P-loop_NTPase"/>
</dbReference>
<dbReference type="InterPro" id="IPR004968">
    <property type="entry name" value="DNA_primase/NTPase_C"/>
</dbReference>
<evidence type="ECO:0000256" key="1">
    <source>
        <dbReference type="ARBA" id="ARBA00022741"/>
    </source>
</evidence>
<dbReference type="GO" id="GO:0004386">
    <property type="term" value="F:helicase activity"/>
    <property type="evidence" value="ECO:0007669"/>
    <property type="project" value="UniProtKB-KW"/>
</dbReference>
<evidence type="ECO:0000256" key="2">
    <source>
        <dbReference type="ARBA" id="ARBA00022801"/>
    </source>
</evidence>
<proteinExistence type="predicted"/>
<dbReference type="InterPro" id="IPR014818">
    <property type="entry name" value="Phage/plasmid_primase_P4_C"/>
</dbReference>
<keyword evidence="4" id="KW-0067">ATP-binding</keyword>
<feature type="domain" description="SF3 helicase" evidence="5">
    <location>
        <begin position="476"/>
        <end position="638"/>
    </location>
</feature>
<dbReference type="GO" id="GO:0016787">
    <property type="term" value="F:hydrolase activity"/>
    <property type="evidence" value="ECO:0007669"/>
    <property type="project" value="UniProtKB-KW"/>
</dbReference>
<dbReference type="Pfam" id="PF08706">
    <property type="entry name" value="D5_N"/>
    <property type="match status" value="1"/>
</dbReference>
<evidence type="ECO:0000256" key="3">
    <source>
        <dbReference type="ARBA" id="ARBA00022806"/>
    </source>
</evidence>